<dbReference type="HOGENOM" id="CLU_393002_0_0_1"/>
<feature type="transmembrane region" description="Helical" evidence="1">
    <location>
        <begin position="203"/>
        <end position="226"/>
    </location>
</feature>
<reference evidence="2 3" key="1">
    <citation type="journal article" date="2011" name="Science">
        <title>The Selaginella genome identifies genetic changes associated with the evolution of vascular plants.</title>
        <authorList>
            <person name="Banks J.A."/>
            <person name="Nishiyama T."/>
            <person name="Hasebe M."/>
            <person name="Bowman J.L."/>
            <person name="Gribskov M."/>
            <person name="dePamphilis C."/>
            <person name="Albert V.A."/>
            <person name="Aono N."/>
            <person name="Aoyama T."/>
            <person name="Ambrose B.A."/>
            <person name="Ashton N.W."/>
            <person name="Axtell M.J."/>
            <person name="Barker E."/>
            <person name="Barker M.S."/>
            <person name="Bennetzen J.L."/>
            <person name="Bonawitz N.D."/>
            <person name="Chapple C."/>
            <person name="Cheng C."/>
            <person name="Correa L.G."/>
            <person name="Dacre M."/>
            <person name="DeBarry J."/>
            <person name="Dreyer I."/>
            <person name="Elias M."/>
            <person name="Engstrom E.M."/>
            <person name="Estelle M."/>
            <person name="Feng L."/>
            <person name="Finet C."/>
            <person name="Floyd S.K."/>
            <person name="Frommer W.B."/>
            <person name="Fujita T."/>
            <person name="Gramzow L."/>
            <person name="Gutensohn M."/>
            <person name="Harholt J."/>
            <person name="Hattori M."/>
            <person name="Heyl A."/>
            <person name="Hirai T."/>
            <person name="Hiwatashi Y."/>
            <person name="Ishikawa M."/>
            <person name="Iwata M."/>
            <person name="Karol K.G."/>
            <person name="Koehler B."/>
            <person name="Kolukisaoglu U."/>
            <person name="Kubo M."/>
            <person name="Kurata T."/>
            <person name="Lalonde S."/>
            <person name="Li K."/>
            <person name="Li Y."/>
            <person name="Litt A."/>
            <person name="Lyons E."/>
            <person name="Manning G."/>
            <person name="Maruyama T."/>
            <person name="Michael T.P."/>
            <person name="Mikami K."/>
            <person name="Miyazaki S."/>
            <person name="Morinaga S."/>
            <person name="Murata T."/>
            <person name="Mueller-Roeber B."/>
            <person name="Nelson D.R."/>
            <person name="Obara M."/>
            <person name="Oguri Y."/>
            <person name="Olmstead R.G."/>
            <person name="Onodera N."/>
            <person name="Petersen B.L."/>
            <person name="Pils B."/>
            <person name="Prigge M."/>
            <person name="Rensing S.A."/>
            <person name="Riano-Pachon D.M."/>
            <person name="Roberts A.W."/>
            <person name="Sato Y."/>
            <person name="Scheller H.V."/>
            <person name="Schulz B."/>
            <person name="Schulz C."/>
            <person name="Shakirov E.V."/>
            <person name="Shibagaki N."/>
            <person name="Shinohara N."/>
            <person name="Shippen D.E."/>
            <person name="Soerensen I."/>
            <person name="Sotooka R."/>
            <person name="Sugimoto N."/>
            <person name="Sugita M."/>
            <person name="Sumikawa N."/>
            <person name="Tanurdzic M."/>
            <person name="Theissen G."/>
            <person name="Ulvskov P."/>
            <person name="Wakazuki S."/>
            <person name="Weng J.K."/>
            <person name="Willats W.W."/>
            <person name="Wipf D."/>
            <person name="Wolf P.G."/>
            <person name="Yang L."/>
            <person name="Zimmer A.D."/>
            <person name="Zhu Q."/>
            <person name="Mitros T."/>
            <person name="Hellsten U."/>
            <person name="Loque D."/>
            <person name="Otillar R."/>
            <person name="Salamov A."/>
            <person name="Schmutz J."/>
            <person name="Shapiro H."/>
            <person name="Lindquist E."/>
            <person name="Lucas S."/>
            <person name="Rokhsar D."/>
            <person name="Grigoriev I.V."/>
        </authorList>
    </citation>
    <scope>NUCLEOTIDE SEQUENCE [LARGE SCALE GENOMIC DNA]</scope>
</reference>
<sequence length="800" mass="90988">MAPKRESESIHEFLSSRYPSHRKLEDGVKRLANAGFHKLDDLANVNFRSLRCHLSALFCIALRDYMRPDATDHVEDDCTLEWGFECTEVTVALRQENEILELPAQYSPIGPPPDSEEEIIEQAPDEEDLGEELEMMENAYNDLPEPAQPGLLELKMYVFSSKRSKRAVERIWCKTSGTKILERRSYVSLQERVQARWDAGVKAVLLVGVPGIGKTAFIICMLLSLMKQRKAIALQTKGGDFFLFEPQPVEAPGTGEAYACLKLRNKSVLYDPEVYFLVDGKMPDVPSFSCKSLLATIPKLLNFQDYEKDGRGDLVLLPVWSAAEIALAWQEIFDPRLPALAHLQEAAVENAKLIALLEARKKLTLDVVKERYKKWGGTAGFVLEKPHVDLDEVVRGLQSVQQTVELVGRQVADGDHPSHKVVHQRVKQGYASYEYMFASPYLSEAARKKLKESTSGALRLFLSFKGLAAHGVNGCKGNVFQHEFKSLARGVQRFKVRQVYEDTSLDDQEMVFNFGQPFEVPKLESLPVAAPVNQIIWPESAVEETIDAMKIVRLAGRLDVLEVYQVTLSSARHAHGLKYAAMLKVMHKFGIPPHRVKVYIVTTSELYPEAGYQNWRKSRNLVLRDERILRRLVGITQYVLDSGVIQEIAHLIAKEMMARLGYWSRRRCKPANQVAAEDDNQRLISDPEAGKLSYWTKRLQSSRNHSRNTLLSYQTSSERPFQLPSSDPGDQLWILFTSVARSMCRNWSEQFSPQYKSKFNFKQQEDHTAVWISVFDLQNHIDLKHVDSALILNQFISFKN</sequence>
<dbReference type="InParanoid" id="D8T6S9"/>
<name>D8T6S9_SELML</name>
<keyword evidence="1" id="KW-0812">Transmembrane</keyword>
<protein>
    <submittedName>
        <fullName evidence="2">Uncharacterized protein</fullName>
    </submittedName>
</protein>
<gene>
    <name evidence="2" type="ORF">SELMODRAFT_429625</name>
</gene>
<dbReference type="KEGG" id="smo:SELMODRAFT_429625"/>
<evidence type="ECO:0000313" key="3">
    <source>
        <dbReference type="Proteomes" id="UP000001514"/>
    </source>
</evidence>
<dbReference type="InterPro" id="IPR052980">
    <property type="entry name" value="Crinkler_effector"/>
</dbReference>
<dbReference type="Proteomes" id="UP000001514">
    <property type="component" value="Unassembled WGS sequence"/>
</dbReference>
<evidence type="ECO:0000256" key="1">
    <source>
        <dbReference type="SAM" id="Phobius"/>
    </source>
</evidence>
<organism evidence="3">
    <name type="scientific">Selaginella moellendorffii</name>
    <name type="common">Spikemoss</name>
    <dbReference type="NCBI Taxonomy" id="88036"/>
    <lineage>
        <taxon>Eukaryota</taxon>
        <taxon>Viridiplantae</taxon>
        <taxon>Streptophyta</taxon>
        <taxon>Embryophyta</taxon>
        <taxon>Tracheophyta</taxon>
        <taxon>Lycopodiopsida</taxon>
        <taxon>Selaginellales</taxon>
        <taxon>Selaginellaceae</taxon>
        <taxon>Selaginella</taxon>
    </lineage>
</organism>
<keyword evidence="1" id="KW-1133">Transmembrane helix</keyword>
<keyword evidence="1" id="KW-0472">Membrane</keyword>
<dbReference type="AlphaFoldDB" id="D8T6S9"/>
<keyword evidence="3" id="KW-1185">Reference proteome</keyword>
<dbReference type="EMBL" id="GL377683">
    <property type="protein sequence ID" value="EFJ07591.1"/>
    <property type="molecule type" value="Genomic_DNA"/>
</dbReference>
<evidence type="ECO:0000313" key="2">
    <source>
        <dbReference type="EMBL" id="EFJ07591.1"/>
    </source>
</evidence>
<dbReference type="PANTHER" id="PTHR33129:SF1">
    <property type="entry name" value="ATP-BINDING PROTEIN"/>
    <property type="match status" value="1"/>
</dbReference>
<accession>D8T6S9</accession>
<dbReference type="Gramene" id="EFJ07591">
    <property type="protein sequence ID" value="EFJ07591"/>
    <property type="gene ID" value="SELMODRAFT_429625"/>
</dbReference>
<dbReference type="PANTHER" id="PTHR33129">
    <property type="entry name" value="PROTEIN KINASE DOMAIN-CONTAINING PROTEIN-RELATED"/>
    <property type="match status" value="1"/>
</dbReference>
<proteinExistence type="predicted"/>